<dbReference type="SMART" id="SM00267">
    <property type="entry name" value="GGDEF"/>
    <property type="match status" value="1"/>
</dbReference>
<feature type="domain" description="GGDEF" evidence="2">
    <location>
        <begin position="242"/>
        <end position="376"/>
    </location>
</feature>
<keyword evidence="4" id="KW-1185">Reference proteome</keyword>
<dbReference type="RefSeq" id="WP_137639057.1">
    <property type="nucleotide sequence ID" value="NZ_BJDK01000002.1"/>
</dbReference>
<organism evidence="3 4">
    <name type="scientific">Lactiplantibacillus dongliensis</name>
    <dbReference type="NCBI Taxonomy" id="2559919"/>
    <lineage>
        <taxon>Bacteria</taxon>
        <taxon>Bacillati</taxon>
        <taxon>Bacillota</taxon>
        <taxon>Bacilli</taxon>
        <taxon>Lactobacillales</taxon>
        <taxon>Lactobacillaceae</taxon>
        <taxon>Lactiplantibacillus</taxon>
    </lineage>
</organism>
<evidence type="ECO:0000313" key="4">
    <source>
        <dbReference type="Proteomes" id="UP001596253"/>
    </source>
</evidence>
<proteinExistence type="predicted"/>
<dbReference type="NCBIfam" id="TIGR00254">
    <property type="entry name" value="GGDEF"/>
    <property type="match status" value="1"/>
</dbReference>
<accession>A0ABW1R612</accession>
<dbReference type="CDD" id="cd01949">
    <property type="entry name" value="GGDEF"/>
    <property type="match status" value="1"/>
</dbReference>
<reference evidence="4" key="1">
    <citation type="journal article" date="2019" name="Int. J. Syst. Evol. Microbiol.">
        <title>The Global Catalogue of Microorganisms (GCM) 10K type strain sequencing project: providing services to taxonomists for standard genome sequencing and annotation.</title>
        <authorList>
            <consortium name="The Broad Institute Genomics Platform"/>
            <consortium name="The Broad Institute Genome Sequencing Center for Infectious Disease"/>
            <person name="Wu L."/>
            <person name="Ma J."/>
        </authorList>
    </citation>
    <scope>NUCLEOTIDE SEQUENCE [LARGE SCALE GENOMIC DNA]</scope>
    <source>
        <strain evidence="4">CCM 8932</strain>
    </source>
</reference>
<name>A0ABW1R612_9LACO</name>
<evidence type="ECO:0000256" key="1">
    <source>
        <dbReference type="SAM" id="Phobius"/>
    </source>
</evidence>
<dbReference type="InterPro" id="IPR050469">
    <property type="entry name" value="Diguanylate_Cyclase"/>
</dbReference>
<dbReference type="Proteomes" id="UP001596253">
    <property type="component" value="Unassembled WGS sequence"/>
</dbReference>
<dbReference type="PANTHER" id="PTHR45138">
    <property type="entry name" value="REGULATORY COMPONENTS OF SENSORY TRANSDUCTION SYSTEM"/>
    <property type="match status" value="1"/>
</dbReference>
<dbReference type="InterPro" id="IPR043128">
    <property type="entry name" value="Rev_trsase/Diguanyl_cyclase"/>
</dbReference>
<dbReference type="EMBL" id="JBHSSD010000009">
    <property type="protein sequence ID" value="MFC6163617.1"/>
    <property type="molecule type" value="Genomic_DNA"/>
</dbReference>
<dbReference type="Gene3D" id="3.30.70.270">
    <property type="match status" value="1"/>
</dbReference>
<dbReference type="Pfam" id="PF00990">
    <property type="entry name" value="GGDEF"/>
    <property type="match status" value="1"/>
</dbReference>
<dbReference type="PANTHER" id="PTHR45138:SF9">
    <property type="entry name" value="DIGUANYLATE CYCLASE DGCM-RELATED"/>
    <property type="match status" value="1"/>
</dbReference>
<evidence type="ECO:0000313" key="3">
    <source>
        <dbReference type="EMBL" id="MFC6163617.1"/>
    </source>
</evidence>
<dbReference type="InterPro" id="IPR029787">
    <property type="entry name" value="Nucleotide_cyclase"/>
</dbReference>
<keyword evidence="1" id="KW-1133">Transmembrane helix</keyword>
<dbReference type="SUPFAM" id="SSF55073">
    <property type="entry name" value="Nucleotide cyclase"/>
    <property type="match status" value="1"/>
</dbReference>
<feature type="transmembrane region" description="Helical" evidence="1">
    <location>
        <begin position="178"/>
        <end position="199"/>
    </location>
</feature>
<keyword evidence="1" id="KW-0812">Transmembrane</keyword>
<protein>
    <submittedName>
        <fullName evidence="3">GGDEF domain-containing protein</fullName>
    </submittedName>
</protein>
<feature type="transmembrane region" description="Helical" evidence="1">
    <location>
        <begin position="6"/>
        <end position="29"/>
    </location>
</feature>
<sequence length="376" mass="44068">MTWTNWHVAPFVTSVFFVLGVLTLYWASVSWLKRWIHGHHWEITDRTIETWYGVLYMVTFTFSLQALVVGQTYDWQFMNFQLMAIIFCGYFLSDRVAGIWLFPTVIVFMIYNHSMTSWLSWGHTVTLCVLFWGLNIAYRKWHTRRLAPVIYLAIIIPCGWLLWYWMKLKYQLSWRMLTLQWLYLVVFAILLYSYVIMLTRDSELKQRLKRFASHDSLTQTANFAAYVEVGDCWFAKCKRTDQPLTMMMFDIDHFKQINDTHGHLAGDDVLQQVVATVQTVLDETDPRIRLFRTGGEEFNLLFSDYHLAATQPIVAQIFSAVNHLQVVADGLQIAPTISVGVSELQGVDHELIDLYNRVDRNLYHSKRNGRMQITSA</sequence>
<feature type="transmembrane region" description="Helical" evidence="1">
    <location>
        <begin position="120"/>
        <end position="137"/>
    </location>
</feature>
<feature type="transmembrane region" description="Helical" evidence="1">
    <location>
        <begin position="149"/>
        <end position="166"/>
    </location>
</feature>
<gene>
    <name evidence="3" type="ORF">ACFP3T_02885</name>
</gene>
<feature type="transmembrane region" description="Helical" evidence="1">
    <location>
        <begin position="50"/>
        <end position="69"/>
    </location>
</feature>
<evidence type="ECO:0000259" key="2">
    <source>
        <dbReference type="PROSITE" id="PS50887"/>
    </source>
</evidence>
<dbReference type="InterPro" id="IPR000160">
    <property type="entry name" value="GGDEF_dom"/>
</dbReference>
<comment type="caution">
    <text evidence="3">The sequence shown here is derived from an EMBL/GenBank/DDBJ whole genome shotgun (WGS) entry which is preliminary data.</text>
</comment>
<dbReference type="PROSITE" id="PS50887">
    <property type="entry name" value="GGDEF"/>
    <property type="match status" value="1"/>
</dbReference>
<keyword evidence="1" id="KW-0472">Membrane</keyword>